<dbReference type="Pfam" id="PF03466">
    <property type="entry name" value="LysR_substrate"/>
    <property type="match status" value="1"/>
</dbReference>
<dbReference type="AlphaFoldDB" id="A0A645BUM9"/>
<dbReference type="EMBL" id="VSSQ01022669">
    <property type="protein sequence ID" value="MPM69136.1"/>
    <property type="molecule type" value="Genomic_DNA"/>
</dbReference>
<proteinExistence type="predicted"/>
<dbReference type="SUPFAM" id="SSF53850">
    <property type="entry name" value="Periplasmic binding protein-like II"/>
    <property type="match status" value="1"/>
</dbReference>
<accession>A0A645BUM9</accession>
<feature type="domain" description="LysR substrate-binding" evidence="1">
    <location>
        <begin position="2"/>
        <end position="59"/>
    </location>
</feature>
<name>A0A645BUM9_9ZZZZ</name>
<gene>
    <name evidence="2" type="ORF">SDC9_116080</name>
</gene>
<dbReference type="Gene3D" id="3.40.190.10">
    <property type="entry name" value="Periplasmic binding protein-like II"/>
    <property type="match status" value="2"/>
</dbReference>
<reference evidence="2" key="1">
    <citation type="submission" date="2019-08" db="EMBL/GenBank/DDBJ databases">
        <authorList>
            <person name="Kucharzyk K."/>
            <person name="Murdoch R.W."/>
            <person name="Higgins S."/>
            <person name="Loffler F."/>
        </authorList>
    </citation>
    <scope>NUCLEOTIDE SEQUENCE</scope>
</reference>
<evidence type="ECO:0000313" key="2">
    <source>
        <dbReference type="EMBL" id="MPM69136.1"/>
    </source>
</evidence>
<comment type="caution">
    <text evidence="2">The sequence shown here is derived from an EMBL/GenBank/DDBJ whole genome shotgun (WGS) entry which is preliminary data.</text>
</comment>
<evidence type="ECO:0000259" key="1">
    <source>
        <dbReference type="Pfam" id="PF03466"/>
    </source>
</evidence>
<sequence>MIEIGSIRAIKSLVAAGCGISFLYEAAVAVELATGTLRVIELEDFSLSNHFTMVWRKNSMFHEQYLQMFDDFFSKCF</sequence>
<organism evidence="2">
    <name type="scientific">bioreactor metagenome</name>
    <dbReference type="NCBI Taxonomy" id="1076179"/>
    <lineage>
        <taxon>unclassified sequences</taxon>
        <taxon>metagenomes</taxon>
        <taxon>ecological metagenomes</taxon>
    </lineage>
</organism>
<dbReference type="InterPro" id="IPR005119">
    <property type="entry name" value="LysR_subst-bd"/>
</dbReference>
<protein>
    <recommendedName>
        <fullName evidence="1">LysR substrate-binding domain-containing protein</fullName>
    </recommendedName>
</protein>